<evidence type="ECO:0000313" key="7">
    <source>
        <dbReference type="EMBL" id="KAK7057819.1"/>
    </source>
</evidence>
<dbReference type="Gene3D" id="1.10.510.10">
    <property type="entry name" value="Transferase(Phosphotransferase) domain 1"/>
    <property type="match status" value="1"/>
</dbReference>
<feature type="domain" description="Protein kinase" evidence="6">
    <location>
        <begin position="1"/>
        <end position="271"/>
    </location>
</feature>
<evidence type="ECO:0000313" key="8">
    <source>
        <dbReference type="Proteomes" id="UP001362999"/>
    </source>
</evidence>
<dbReference type="PROSITE" id="PS00108">
    <property type="entry name" value="PROTEIN_KINASE_ST"/>
    <property type="match status" value="1"/>
</dbReference>
<protein>
    <submittedName>
        <fullName evidence="7">Kinase-like domain-containing protein</fullName>
    </submittedName>
</protein>
<dbReference type="GO" id="GO:0004672">
    <property type="term" value="F:protein kinase activity"/>
    <property type="evidence" value="ECO:0007669"/>
    <property type="project" value="InterPro"/>
</dbReference>
<gene>
    <name evidence="7" type="ORF">R3P38DRAFT_2843176</name>
</gene>
<dbReference type="InterPro" id="IPR050339">
    <property type="entry name" value="CC_SR_Kinase"/>
</dbReference>
<evidence type="ECO:0000256" key="2">
    <source>
        <dbReference type="ARBA" id="ARBA00022741"/>
    </source>
</evidence>
<dbReference type="PROSITE" id="PS50011">
    <property type="entry name" value="PROTEIN_KINASE_DOM"/>
    <property type="match status" value="1"/>
</dbReference>
<dbReference type="SMART" id="SM00220">
    <property type="entry name" value="S_TKc"/>
    <property type="match status" value="1"/>
</dbReference>
<dbReference type="InterPro" id="IPR011009">
    <property type="entry name" value="Kinase-like_dom_sf"/>
</dbReference>
<reference evidence="7 8" key="1">
    <citation type="journal article" date="2024" name="J Genomics">
        <title>Draft genome sequencing and assembly of Favolaschia claudopus CIRM-BRFM 2984 isolated from oak limbs.</title>
        <authorList>
            <person name="Navarro D."/>
            <person name="Drula E."/>
            <person name="Chaduli D."/>
            <person name="Cazenave R."/>
            <person name="Ahrendt S."/>
            <person name="Wang J."/>
            <person name="Lipzen A."/>
            <person name="Daum C."/>
            <person name="Barry K."/>
            <person name="Grigoriev I.V."/>
            <person name="Favel A."/>
            <person name="Rosso M.N."/>
            <person name="Martin F."/>
        </authorList>
    </citation>
    <scope>NUCLEOTIDE SEQUENCE [LARGE SCALE GENOMIC DNA]</scope>
    <source>
        <strain evidence="7 8">CIRM-BRFM 2984</strain>
    </source>
</reference>
<evidence type="ECO:0000256" key="1">
    <source>
        <dbReference type="ARBA" id="ARBA00022679"/>
    </source>
</evidence>
<name>A0AAW0DY58_9AGAR</name>
<evidence type="ECO:0000259" key="6">
    <source>
        <dbReference type="PROSITE" id="PS50011"/>
    </source>
</evidence>
<dbReference type="Pfam" id="PF00069">
    <property type="entry name" value="Pkinase"/>
    <property type="match status" value="1"/>
</dbReference>
<comment type="caution">
    <text evidence="7">The sequence shown here is derived from an EMBL/GenBank/DDBJ whole genome shotgun (WGS) entry which is preliminary data.</text>
</comment>
<organism evidence="7 8">
    <name type="scientific">Favolaschia claudopus</name>
    <dbReference type="NCBI Taxonomy" id="2862362"/>
    <lineage>
        <taxon>Eukaryota</taxon>
        <taxon>Fungi</taxon>
        <taxon>Dikarya</taxon>
        <taxon>Basidiomycota</taxon>
        <taxon>Agaricomycotina</taxon>
        <taxon>Agaricomycetes</taxon>
        <taxon>Agaricomycetidae</taxon>
        <taxon>Agaricales</taxon>
        <taxon>Marasmiineae</taxon>
        <taxon>Mycenaceae</taxon>
        <taxon>Favolaschia</taxon>
    </lineage>
</organism>
<dbReference type="GO" id="GO:0005737">
    <property type="term" value="C:cytoplasm"/>
    <property type="evidence" value="ECO:0007669"/>
    <property type="project" value="TreeGrafter"/>
</dbReference>
<evidence type="ECO:0000256" key="5">
    <source>
        <dbReference type="ARBA" id="ARBA00037982"/>
    </source>
</evidence>
<evidence type="ECO:0000256" key="4">
    <source>
        <dbReference type="ARBA" id="ARBA00022840"/>
    </source>
</evidence>
<keyword evidence="8" id="KW-1185">Reference proteome</keyword>
<accession>A0AAW0DY58</accession>
<dbReference type="SUPFAM" id="SSF56112">
    <property type="entry name" value="Protein kinase-like (PK-like)"/>
    <property type="match status" value="1"/>
</dbReference>
<keyword evidence="4" id="KW-0067">ATP-binding</keyword>
<evidence type="ECO:0000256" key="3">
    <source>
        <dbReference type="ARBA" id="ARBA00022777"/>
    </source>
</evidence>
<sequence>MGSFGKVYRYEYGRQKRAVKIKVRKAGQEMADDLDFTSEVNALCRLADSPHPNVMVGFQLTLFDTWVRTGVAAVEMAFYPCSGDQVGPIPGDYQLKTVRYAAVIREIASGLNHLHRHNIIHKDLKPQNILIGSDGHCVIADYGSSVDTQDNKLSYTQSGQILEYGNSIVTTGFVAPEILFVGNGGFATYDSKVDVWSLGMTIYSLITGWMAPAQYISHAVLGLDGSNRMRSEMEKRGCPQPVQALVLTMCQINPEHRMNCLDIITVADMLLKHEDKDPAKLEAPFVVEYVAQEEGDDGQEYNPLWNLTPPNPAASTGIMEFGRLLKKYRPRL</sequence>
<dbReference type="AlphaFoldDB" id="A0AAW0DY58"/>
<dbReference type="GO" id="GO:0005524">
    <property type="term" value="F:ATP binding"/>
    <property type="evidence" value="ECO:0007669"/>
    <property type="project" value="UniProtKB-KW"/>
</dbReference>
<dbReference type="EMBL" id="JAWWNJ010000004">
    <property type="protein sequence ID" value="KAK7057819.1"/>
    <property type="molecule type" value="Genomic_DNA"/>
</dbReference>
<dbReference type="InterPro" id="IPR008271">
    <property type="entry name" value="Ser/Thr_kinase_AS"/>
</dbReference>
<keyword evidence="3 7" id="KW-0418">Kinase</keyword>
<dbReference type="GO" id="GO:0005634">
    <property type="term" value="C:nucleus"/>
    <property type="evidence" value="ECO:0007669"/>
    <property type="project" value="TreeGrafter"/>
</dbReference>
<dbReference type="InterPro" id="IPR000719">
    <property type="entry name" value="Prot_kinase_dom"/>
</dbReference>
<dbReference type="PANTHER" id="PTHR11042">
    <property type="entry name" value="EUKARYOTIC TRANSLATION INITIATION FACTOR 2-ALPHA KINASE EIF2-ALPHA KINASE -RELATED"/>
    <property type="match status" value="1"/>
</dbReference>
<keyword evidence="2" id="KW-0547">Nucleotide-binding</keyword>
<proteinExistence type="inferred from homology"/>
<dbReference type="Proteomes" id="UP001362999">
    <property type="component" value="Unassembled WGS sequence"/>
</dbReference>
<keyword evidence="1" id="KW-0808">Transferase</keyword>
<comment type="similarity">
    <text evidence="5">Belongs to the protein kinase superfamily. Ser/Thr protein kinase family. GCN2 subfamily.</text>
</comment>